<dbReference type="InterPro" id="IPR005119">
    <property type="entry name" value="LysR_subst-bd"/>
</dbReference>
<dbReference type="CDD" id="cd08432">
    <property type="entry name" value="PBP2_GcdR_TrpI_HvrB_AmpR_like"/>
    <property type="match status" value="1"/>
</dbReference>
<dbReference type="NCBIfam" id="NF008352">
    <property type="entry name" value="PRK11139.1"/>
    <property type="match status" value="1"/>
</dbReference>
<evidence type="ECO:0000256" key="4">
    <source>
        <dbReference type="ARBA" id="ARBA00023163"/>
    </source>
</evidence>
<dbReference type="AlphaFoldDB" id="A0A369XLJ6"/>
<dbReference type="PANTHER" id="PTHR30537">
    <property type="entry name" value="HTH-TYPE TRANSCRIPTIONAL REGULATOR"/>
    <property type="match status" value="1"/>
</dbReference>
<gene>
    <name evidence="6" type="ORF">DVS81_17200</name>
</gene>
<dbReference type="InterPro" id="IPR036388">
    <property type="entry name" value="WH-like_DNA-bd_sf"/>
</dbReference>
<dbReference type="SUPFAM" id="SSF46785">
    <property type="entry name" value="Winged helix' DNA-binding domain"/>
    <property type="match status" value="1"/>
</dbReference>
<comment type="similarity">
    <text evidence="1">Belongs to the LysR transcriptional regulatory family.</text>
</comment>
<dbReference type="SUPFAM" id="SSF53850">
    <property type="entry name" value="Periplasmic binding protein-like II"/>
    <property type="match status" value="1"/>
</dbReference>
<sequence>MTYRLPPLSSLRAFEAAARHLSFKDAAAELSVTPTAISHQIRGLEEYLDCPLFKRLTRALELTREGRAMLPKVREGLECFAAAIESTRQVVFGGRLVVTSPPAFAARWLLRHLPEFTAAHPEIKLRMATSLDTIDTGEASHLSGLASVDVRDDKTETFIRYGNGHYAGCRVDRLFAPAYTAVCSPLLLKGMRPLNVPADLRRHNLLHHEDEAEQELDQPALATWDQWLQVAGVTGIDSDGGTQISDPGLLLSAAIDGVGVALASKQLIEAEVAAGRLVMPFDIVIRPAQAYYLVVPEAVAERTVVTAFRKWLLKEAAKVREG</sequence>
<dbReference type="PROSITE" id="PS50931">
    <property type="entry name" value="HTH_LYSR"/>
    <property type="match status" value="1"/>
</dbReference>
<evidence type="ECO:0000256" key="1">
    <source>
        <dbReference type="ARBA" id="ARBA00009437"/>
    </source>
</evidence>
<dbReference type="Proteomes" id="UP000253831">
    <property type="component" value="Unassembled WGS sequence"/>
</dbReference>
<dbReference type="PANTHER" id="PTHR30537:SF26">
    <property type="entry name" value="GLYCINE CLEAVAGE SYSTEM TRANSCRIPTIONAL ACTIVATOR"/>
    <property type="match status" value="1"/>
</dbReference>
<accession>A0A369XLJ6</accession>
<dbReference type="InterPro" id="IPR058163">
    <property type="entry name" value="LysR-type_TF_proteobact-type"/>
</dbReference>
<name>A0A369XLJ6_9PROT</name>
<dbReference type="Gene3D" id="3.40.190.10">
    <property type="entry name" value="Periplasmic binding protein-like II"/>
    <property type="match status" value="2"/>
</dbReference>
<dbReference type="EMBL" id="QPGA01000046">
    <property type="protein sequence ID" value="RDE49319.1"/>
    <property type="molecule type" value="Genomic_DNA"/>
</dbReference>
<evidence type="ECO:0000313" key="7">
    <source>
        <dbReference type="Proteomes" id="UP000253831"/>
    </source>
</evidence>
<dbReference type="Gene3D" id="1.10.10.10">
    <property type="entry name" value="Winged helix-like DNA-binding domain superfamily/Winged helix DNA-binding domain"/>
    <property type="match status" value="1"/>
</dbReference>
<comment type="caution">
    <text evidence="6">The sequence shown here is derived from an EMBL/GenBank/DDBJ whole genome shotgun (WGS) entry which is preliminary data.</text>
</comment>
<keyword evidence="4" id="KW-0804">Transcription</keyword>
<dbReference type="InterPro" id="IPR000847">
    <property type="entry name" value="LysR_HTH_N"/>
</dbReference>
<dbReference type="GO" id="GO:0043565">
    <property type="term" value="F:sequence-specific DNA binding"/>
    <property type="evidence" value="ECO:0007669"/>
    <property type="project" value="TreeGrafter"/>
</dbReference>
<organism evidence="6 7">
    <name type="scientific">Candidatus Accumulibacter meliphilus</name>
    <dbReference type="NCBI Taxonomy" id="2211374"/>
    <lineage>
        <taxon>Bacteria</taxon>
        <taxon>Pseudomonadati</taxon>
        <taxon>Pseudomonadota</taxon>
        <taxon>Betaproteobacteria</taxon>
        <taxon>Candidatus Accumulibacter</taxon>
    </lineage>
</organism>
<dbReference type="GO" id="GO:0003700">
    <property type="term" value="F:DNA-binding transcription factor activity"/>
    <property type="evidence" value="ECO:0007669"/>
    <property type="project" value="InterPro"/>
</dbReference>
<protein>
    <submittedName>
        <fullName evidence="6">Transcriptional regulator GcvA</fullName>
    </submittedName>
</protein>
<dbReference type="Pfam" id="PF00126">
    <property type="entry name" value="HTH_1"/>
    <property type="match status" value="1"/>
</dbReference>
<dbReference type="GO" id="GO:0006351">
    <property type="term" value="P:DNA-templated transcription"/>
    <property type="evidence" value="ECO:0007669"/>
    <property type="project" value="TreeGrafter"/>
</dbReference>
<keyword evidence="2" id="KW-0805">Transcription regulation</keyword>
<dbReference type="InterPro" id="IPR036390">
    <property type="entry name" value="WH_DNA-bd_sf"/>
</dbReference>
<reference evidence="6 7" key="1">
    <citation type="submission" date="2018-05" db="EMBL/GenBank/DDBJ databases">
        <title>Integrated omic analyses show evidence that a Ca. Accumulibacter phosphatis strain performs denitrification under micro-aerobic conditions.</title>
        <authorList>
            <person name="Camejo P.Y."/>
            <person name="Katherine M.D."/>
            <person name="Daniel N.R."/>
        </authorList>
    </citation>
    <scope>NUCLEOTIDE SEQUENCE [LARGE SCALE GENOMIC DNA]</scope>
    <source>
        <strain evidence="6">UW-LDO-IC</strain>
    </source>
</reference>
<evidence type="ECO:0000256" key="3">
    <source>
        <dbReference type="ARBA" id="ARBA00023125"/>
    </source>
</evidence>
<keyword evidence="3" id="KW-0238">DNA-binding</keyword>
<dbReference type="Pfam" id="PF03466">
    <property type="entry name" value="LysR_substrate"/>
    <property type="match status" value="1"/>
</dbReference>
<proteinExistence type="inferred from homology"/>
<evidence type="ECO:0000313" key="6">
    <source>
        <dbReference type="EMBL" id="RDE49319.1"/>
    </source>
</evidence>
<feature type="domain" description="HTH lysR-type" evidence="5">
    <location>
        <begin position="6"/>
        <end position="63"/>
    </location>
</feature>
<evidence type="ECO:0000256" key="2">
    <source>
        <dbReference type="ARBA" id="ARBA00023015"/>
    </source>
</evidence>
<dbReference type="FunFam" id="1.10.10.10:FF:000038">
    <property type="entry name" value="Glycine cleavage system transcriptional activator"/>
    <property type="match status" value="1"/>
</dbReference>
<evidence type="ECO:0000259" key="5">
    <source>
        <dbReference type="PROSITE" id="PS50931"/>
    </source>
</evidence>